<evidence type="ECO:0000313" key="1">
    <source>
        <dbReference type="EMBL" id="NER29617.1"/>
    </source>
</evidence>
<comment type="caution">
    <text evidence="1">The sequence shown here is derived from an EMBL/GenBank/DDBJ whole genome shotgun (WGS) entry which is preliminary data.</text>
</comment>
<dbReference type="Gene3D" id="3.40.50.300">
    <property type="entry name" value="P-loop containing nucleotide triphosphate hydrolases"/>
    <property type="match status" value="1"/>
</dbReference>
<dbReference type="InterPro" id="IPR005331">
    <property type="entry name" value="Sulfotransferase"/>
</dbReference>
<organism evidence="1">
    <name type="scientific">Symploca sp. SIO1C4</name>
    <dbReference type="NCBI Taxonomy" id="2607765"/>
    <lineage>
        <taxon>Bacteria</taxon>
        <taxon>Bacillati</taxon>
        <taxon>Cyanobacteriota</taxon>
        <taxon>Cyanophyceae</taxon>
        <taxon>Coleofasciculales</taxon>
        <taxon>Coleofasciculaceae</taxon>
        <taxon>Symploca</taxon>
    </lineage>
</organism>
<dbReference type="GO" id="GO:0016020">
    <property type="term" value="C:membrane"/>
    <property type="evidence" value="ECO:0007669"/>
    <property type="project" value="InterPro"/>
</dbReference>
<protein>
    <submittedName>
        <fullName evidence="1">Sulfotransferase family protein</fullName>
    </submittedName>
</protein>
<dbReference type="AlphaFoldDB" id="A0A6B3NDF9"/>
<accession>A0A6B3NDF9</accession>
<dbReference type="Pfam" id="PF03567">
    <property type="entry name" value="Sulfotransfer_2"/>
    <property type="match status" value="1"/>
</dbReference>
<proteinExistence type="predicted"/>
<gene>
    <name evidence="1" type="ORF">F6J89_18845</name>
</gene>
<reference evidence="1" key="1">
    <citation type="submission" date="2019-11" db="EMBL/GenBank/DDBJ databases">
        <title>Genomic insights into an expanded diversity of filamentous marine cyanobacteria reveals the extraordinary biosynthetic potential of Moorea and Okeania.</title>
        <authorList>
            <person name="Ferreira Leao T."/>
            <person name="Wang M."/>
            <person name="Moss N."/>
            <person name="Da Silva R."/>
            <person name="Sanders J."/>
            <person name="Nurk S."/>
            <person name="Gurevich A."/>
            <person name="Humphrey G."/>
            <person name="Reher R."/>
            <person name="Zhu Q."/>
            <person name="Belda-Ferre P."/>
            <person name="Glukhov E."/>
            <person name="Rex R."/>
            <person name="Dorrestein P.C."/>
            <person name="Knight R."/>
            <person name="Pevzner P."/>
            <person name="Gerwick W.H."/>
            <person name="Gerwick L."/>
        </authorList>
    </citation>
    <scope>NUCLEOTIDE SEQUENCE</scope>
    <source>
        <strain evidence="1">SIO1C4</strain>
    </source>
</reference>
<dbReference type="EMBL" id="JAAHFQ010000399">
    <property type="protein sequence ID" value="NER29617.1"/>
    <property type="molecule type" value="Genomic_DNA"/>
</dbReference>
<dbReference type="SUPFAM" id="SSF52540">
    <property type="entry name" value="P-loop containing nucleoside triphosphate hydrolases"/>
    <property type="match status" value="1"/>
</dbReference>
<dbReference type="InterPro" id="IPR027417">
    <property type="entry name" value="P-loop_NTPase"/>
</dbReference>
<dbReference type="GO" id="GO:0008146">
    <property type="term" value="F:sulfotransferase activity"/>
    <property type="evidence" value="ECO:0007669"/>
    <property type="project" value="InterPro"/>
</dbReference>
<sequence>MLIDHQHKFIFIHIGKTGGTSIEQVLCDYLNIDFAKTELNPEGEWWKHAWAGDMKKYVGEQTWHDYFTFAFTRHPFDMILSLYSMYTQYPEYTNPEVHLDLYHPWNQYENFEDFILSMGECRHEPNEKWRFQLDQLGVQGIMNTWYTIENLQTSYLTNSWKGKQNGKGEILVDFVGRYENLTEDFYKVCQIVGLPKLDLIHHGATKHKNYRELYTKKMKEIVYNHSSLDIERFNYSVE</sequence>
<name>A0A6B3NDF9_9CYAN</name>
<keyword evidence="1" id="KW-0808">Transferase</keyword>